<keyword evidence="3" id="KW-0762">Sugar transport</keyword>
<dbReference type="RefSeq" id="WP_024464481.1">
    <property type="nucleotide sequence ID" value="NZ_CP062939.1"/>
</dbReference>
<evidence type="ECO:0000256" key="3">
    <source>
        <dbReference type="ARBA" id="ARBA00022597"/>
    </source>
</evidence>
<dbReference type="InterPro" id="IPR051541">
    <property type="entry name" value="PTS_SugarTrans_NitroReg"/>
</dbReference>
<organism evidence="7 8">
    <name type="scientific">Bifidobacterium subtile</name>
    <dbReference type="NCBI Taxonomy" id="77635"/>
    <lineage>
        <taxon>Bacteria</taxon>
        <taxon>Bacillati</taxon>
        <taxon>Actinomycetota</taxon>
        <taxon>Actinomycetes</taxon>
        <taxon>Bifidobacteriales</taxon>
        <taxon>Bifidobacteriaceae</taxon>
        <taxon>Bifidobacterium</taxon>
    </lineage>
</organism>
<dbReference type="eggNOG" id="COG1762">
    <property type="taxonomic scope" value="Bacteria"/>
</dbReference>
<evidence type="ECO:0000313" key="7">
    <source>
        <dbReference type="EMBL" id="KFJ01734.1"/>
    </source>
</evidence>
<sequence>MSEPSLSTVLDRNTIVTDLAAYSKDDVIASLTQLLLKQGYIEQQEAFVAAVHEREQEGATGIGGHVAIPHGRSDTVRKNGMAIAILRNEIPWESLDETGAKAVVLFTVGANDDGAQEHLKLLSMFARKLAKSQVVEALLHARSADDVIAAFAD</sequence>
<keyword evidence="1" id="KW-0813">Transport</keyword>
<protein>
    <submittedName>
        <fullName evidence="7">PTS system, fructose-like IIA component</fullName>
        <ecNumber evidence="7">2.7.1.69</ecNumber>
    </submittedName>
</protein>
<reference evidence="7 8" key="1">
    <citation type="submission" date="2014-03" db="EMBL/GenBank/DDBJ databases">
        <title>Genomics of Bifidobacteria.</title>
        <authorList>
            <person name="Ventura M."/>
            <person name="Milani C."/>
            <person name="Lugli G.A."/>
        </authorList>
    </citation>
    <scope>NUCLEOTIDE SEQUENCE [LARGE SCALE GENOMIC DNA]</scope>
    <source>
        <strain evidence="7 8">LMG 11597</strain>
    </source>
</reference>
<dbReference type="EMBL" id="JGZR01000009">
    <property type="protein sequence ID" value="KFJ01734.1"/>
    <property type="molecule type" value="Genomic_DNA"/>
</dbReference>
<evidence type="ECO:0000313" key="8">
    <source>
        <dbReference type="Proteomes" id="UP000029055"/>
    </source>
</evidence>
<evidence type="ECO:0000256" key="5">
    <source>
        <dbReference type="ARBA" id="ARBA00022683"/>
    </source>
</evidence>
<dbReference type="SUPFAM" id="SSF55804">
    <property type="entry name" value="Phoshotransferase/anion transport protein"/>
    <property type="match status" value="1"/>
</dbReference>
<proteinExistence type="predicted"/>
<dbReference type="OrthoDB" id="9782569at2"/>
<dbReference type="AlphaFoldDB" id="A0A087E1T3"/>
<keyword evidence="5" id="KW-0598">Phosphotransferase system</keyword>
<dbReference type="EC" id="2.7.1.69" evidence="7"/>
<keyword evidence="2" id="KW-0597">Phosphoprotein</keyword>
<evidence type="ECO:0000256" key="1">
    <source>
        <dbReference type="ARBA" id="ARBA00022448"/>
    </source>
</evidence>
<dbReference type="InterPro" id="IPR004715">
    <property type="entry name" value="PTS_IIA_fruc"/>
</dbReference>
<keyword evidence="8" id="KW-1185">Reference proteome</keyword>
<dbReference type="STRING" id="77635.BISU_1747"/>
<dbReference type="PROSITE" id="PS51094">
    <property type="entry name" value="PTS_EIIA_TYPE_2"/>
    <property type="match status" value="1"/>
</dbReference>
<dbReference type="InterPro" id="IPR016152">
    <property type="entry name" value="PTrfase/Anion_transptr"/>
</dbReference>
<dbReference type="PANTHER" id="PTHR47738">
    <property type="entry name" value="PTS SYSTEM FRUCTOSE-LIKE EIIA COMPONENT-RELATED"/>
    <property type="match status" value="1"/>
</dbReference>
<evidence type="ECO:0000259" key="6">
    <source>
        <dbReference type="PROSITE" id="PS51094"/>
    </source>
</evidence>
<dbReference type="GO" id="GO:0016020">
    <property type="term" value="C:membrane"/>
    <property type="evidence" value="ECO:0007669"/>
    <property type="project" value="InterPro"/>
</dbReference>
<feature type="domain" description="PTS EIIA type-2" evidence="6">
    <location>
        <begin position="8"/>
        <end position="153"/>
    </location>
</feature>
<dbReference type="GO" id="GO:0008982">
    <property type="term" value="F:protein-N(PI)-phosphohistidine-sugar phosphotransferase activity"/>
    <property type="evidence" value="ECO:0007669"/>
    <property type="project" value="InterPro"/>
</dbReference>
<dbReference type="GO" id="GO:0009401">
    <property type="term" value="P:phosphoenolpyruvate-dependent sugar phosphotransferase system"/>
    <property type="evidence" value="ECO:0007669"/>
    <property type="project" value="UniProtKB-KW"/>
</dbReference>
<dbReference type="Proteomes" id="UP000029055">
    <property type="component" value="Unassembled WGS sequence"/>
</dbReference>
<comment type="caution">
    <text evidence="7">The sequence shown here is derived from an EMBL/GenBank/DDBJ whole genome shotgun (WGS) entry which is preliminary data.</text>
</comment>
<dbReference type="PANTHER" id="PTHR47738:SF2">
    <property type="entry name" value="PTS SYSTEM FRUCTOSE-LIKE EIIA COMPONENT"/>
    <property type="match status" value="1"/>
</dbReference>
<dbReference type="Pfam" id="PF00359">
    <property type="entry name" value="PTS_EIIA_2"/>
    <property type="match status" value="1"/>
</dbReference>
<evidence type="ECO:0000256" key="2">
    <source>
        <dbReference type="ARBA" id="ARBA00022553"/>
    </source>
</evidence>
<gene>
    <name evidence="7" type="ORF">BISU_1747</name>
</gene>
<dbReference type="PROSITE" id="PS00372">
    <property type="entry name" value="PTS_EIIA_TYPE_2_HIS"/>
    <property type="match status" value="1"/>
</dbReference>
<evidence type="ECO:0000256" key="4">
    <source>
        <dbReference type="ARBA" id="ARBA00022679"/>
    </source>
</evidence>
<keyword evidence="4 7" id="KW-0808">Transferase</keyword>
<accession>A0A087E1T3</accession>
<name>A0A087E1T3_9BIFI</name>
<dbReference type="NCBIfam" id="TIGR00848">
    <property type="entry name" value="fruA"/>
    <property type="match status" value="1"/>
</dbReference>
<dbReference type="Gene3D" id="3.40.930.10">
    <property type="entry name" value="Mannitol-specific EII, Chain A"/>
    <property type="match status" value="1"/>
</dbReference>
<dbReference type="CDD" id="cd00211">
    <property type="entry name" value="PTS_IIA_fru"/>
    <property type="match status" value="1"/>
</dbReference>
<dbReference type="InterPro" id="IPR002178">
    <property type="entry name" value="PTS_EIIA_type-2_dom"/>
</dbReference>